<dbReference type="InterPro" id="IPR036374">
    <property type="entry name" value="OxRdtase_Mopterin-bd_sf"/>
</dbReference>
<dbReference type="GO" id="GO:0006790">
    <property type="term" value="P:sulfur compound metabolic process"/>
    <property type="evidence" value="ECO:0007669"/>
    <property type="project" value="TreeGrafter"/>
</dbReference>
<dbReference type="PRINTS" id="PR00407">
    <property type="entry name" value="EUMOPTERIN"/>
</dbReference>
<dbReference type="PROSITE" id="PS00191">
    <property type="entry name" value="CYTOCHROME_B5_1"/>
    <property type="match status" value="1"/>
</dbReference>
<evidence type="ECO:0000259" key="20">
    <source>
        <dbReference type="PROSITE" id="PS51384"/>
    </source>
</evidence>
<keyword evidence="10" id="KW-0274">FAD</keyword>
<evidence type="ECO:0000256" key="13">
    <source>
        <dbReference type="ARBA" id="ARBA00023004"/>
    </source>
</evidence>
<dbReference type="SUPFAM" id="SSF56524">
    <property type="entry name" value="Oxidoreductase molybdopterin-binding domain"/>
    <property type="match status" value="1"/>
</dbReference>
<proteinExistence type="inferred from homology"/>
<protein>
    <recommendedName>
        <fullName evidence="17">Nitrate reductase</fullName>
    </recommendedName>
</protein>
<dbReference type="OrthoDB" id="432685at2759"/>
<dbReference type="FunFam" id="3.90.420.10:FF:000005">
    <property type="entry name" value="Nitrate reductase"/>
    <property type="match status" value="1"/>
</dbReference>
<dbReference type="PROSITE" id="PS50255">
    <property type="entry name" value="CYTOCHROME_B5_2"/>
    <property type="match status" value="1"/>
</dbReference>
<feature type="domain" description="FAD-binding FR-type" evidence="20">
    <location>
        <begin position="619"/>
        <end position="731"/>
    </location>
</feature>
<evidence type="ECO:0000256" key="17">
    <source>
        <dbReference type="PIRNR" id="PIRNR000233"/>
    </source>
</evidence>
<evidence type="ECO:0000313" key="22">
    <source>
        <dbReference type="Proteomes" id="UP000076874"/>
    </source>
</evidence>
<dbReference type="PANTHER" id="PTHR19372:SF7">
    <property type="entry name" value="SULFITE OXIDASE, MITOCHONDRIAL"/>
    <property type="match status" value="1"/>
</dbReference>
<dbReference type="InterPro" id="IPR022407">
    <property type="entry name" value="OxRdtase_Mopterin_BS"/>
</dbReference>
<comment type="caution">
    <text evidence="21">The sequence shown here is derived from an EMBL/GenBank/DDBJ whole genome shotgun (WGS) entry which is preliminary data.</text>
</comment>
<dbReference type="PROSITE" id="PS51384">
    <property type="entry name" value="FAD_FR"/>
    <property type="match status" value="1"/>
</dbReference>
<dbReference type="InterPro" id="IPR001199">
    <property type="entry name" value="Cyt_B5-like_heme/steroid-bd"/>
</dbReference>
<comment type="function">
    <text evidence="3 17">Nitrate reductase is a key enzyme involved in the first step of nitrate assimilation in plants, fungi and bacteria.</text>
</comment>
<dbReference type="Pfam" id="PF00175">
    <property type="entry name" value="NAD_binding_1"/>
    <property type="match status" value="1"/>
</dbReference>
<dbReference type="InterPro" id="IPR039261">
    <property type="entry name" value="FNR_nucleotide-bd"/>
</dbReference>
<keyword evidence="15" id="KW-1015">Disulfide bond</keyword>
<dbReference type="GO" id="GO:0030151">
    <property type="term" value="F:molybdenum ion binding"/>
    <property type="evidence" value="ECO:0007669"/>
    <property type="project" value="InterPro"/>
</dbReference>
<dbReference type="InterPro" id="IPR008333">
    <property type="entry name" value="Cbr1-like_FAD-bd_dom"/>
</dbReference>
<dbReference type="Pfam" id="PF00970">
    <property type="entry name" value="FAD_binding_6"/>
    <property type="match status" value="1"/>
</dbReference>
<evidence type="ECO:0000256" key="10">
    <source>
        <dbReference type="ARBA" id="ARBA00022827"/>
    </source>
</evidence>
<evidence type="ECO:0000259" key="19">
    <source>
        <dbReference type="PROSITE" id="PS50255"/>
    </source>
</evidence>
<evidence type="ECO:0000256" key="11">
    <source>
        <dbReference type="ARBA" id="ARBA00022857"/>
    </source>
</evidence>
<dbReference type="InterPro" id="IPR017927">
    <property type="entry name" value="FAD-bd_FR_type"/>
</dbReference>
<dbReference type="PIRSF" id="PIRSF000233">
    <property type="entry name" value="Nitr_rd_NADH"/>
    <property type="match status" value="1"/>
</dbReference>
<dbReference type="Pfam" id="PF03404">
    <property type="entry name" value="Mo-co_dimer"/>
    <property type="match status" value="1"/>
</dbReference>
<keyword evidence="7" id="KW-0349">Heme</keyword>
<evidence type="ECO:0000256" key="4">
    <source>
        <dbReference type="ARBA" id="ARBA00006253"/>
    </source>
</evidence>
<dbReference type="PRINTS" id="PR00371">
    <property type="entry name" value="FPNCR"/>
</dbReference>
<dbReference type="Proteomes" id="UP000076874">
    <property type="component" value="Unassembled WGS sequence"/>
</dbReference>
<dbReference type="InterPro" id="IPR000572">
    <property type="entry name" value="OxRdtase_Mopterin-bd_dom"/>
</dbReference>
<dbReference type="GO" id="GO:0050464">
    <property type="term" value="F:nitrate reductase (NADPH) activity"/>
    <property type="evidence" value="ECO:0007669"/>
    <property type="project" value="UniProtKB-EC"/>
</dbReference>
<dbReference type="AlphaFoldDB" id="A0A167P4C6"/>
<dbReference type="InterPro" id="IPR012137">
    <property type="entry name" value="Nitr_rd_NADH"/>
</dbReference>
<dbReference type="PRINTS" id="PR00363">
    <property type="entry name" value="CYTOCHROMEB5"/>
</dbReference>
<keyword evidence="11" id="KW-0521">NADP</keyword>
<feature type="binding site" evidence="18">
    <location>
        <position position="151"/>
    </location>
    <ligand>
        <name>Mo-molybdopterin</name>
        <dbReference type="ChEBI" id="CHEBI:71302"/>
    </ligand>
    <ligandPart>
        <name>Mo</name>
        <dbReference type="ChEBI" id="CHEBI:28685"/>
    </ligandPart>
</feature>
<evidence type="ECO:0000256" key="14">
    <source>
        <dbReference type="ARBA" id="ARBA00023063"/>
    </source>
</evidence>
<dbReference type="Gene3D" id="3.90.420.10">
    <property type="entry name" value="Oxidoreductase, molybdopterin-binding domain"/>
    <property type="match status" value="1"/>
</dbReference>
<keyword evidence="12" id="KW-0560">Oxidoreductase</keyword>
<dbReference type="InterPro" id="IPR008335">
    <property type="entry name" value="Mopterin_OxRdtase_euk"/>
</dbReference>
<dbReference type="Pfam" id="PF00174">
    <property type="entry name" value="Oxidored_molyb"/>
    <property type="match status" value="1"/>
</dbReference>
<keyword evidence="9 18" id="KW-0479">Metal-binding</keyword>
<dbReference type="PRINTS" id="PR00406">
    <property type="entry name" value="CYTB5RDTASE"/>
</dbReference>
<evidence type="ECO:0000256" key="3">
    <source>
        <dbReference type="ARBA" id="ARBA00003838"/>
    </source>
</evidence>
<dbReference type="EMBL" id="AZHD01000017">
    <property type="protein sequence ID" value="OAA56274.1"/>
    <property type="molecule type" value="Genomic_DNA"/>
</dbReference>
<dbReference type="SMART" id="SM01117">
    <property type="entry name" value="Cyt-b5"/>
    <property type="match status" value="1"/>
</dbReference>
<organism evidence="21 22">
    <name type="scientific">Niveomyces insectorum RCEF 264</name>
    <dbReference type="NCBI Taxonomy" id="1081102"/>
    <lineage>
        <taxon>Eukaryota</taxon>
        <taxon>Fungi</taxon>
        <taxon>Dikarya</taxon>
        <taxon>Ascomycota</taxon>
        <taxon>Pezizomycotina</taxon>
        <taxon>Sordariomycetes</taxon>
        <taxon>Hypocreomycetidae</taxon>
        <taxon>Hypocreales</taxon>
        <taxon>Cordycipitaceae</taxon>
        <taxon>Niveomyces</taxon>
    </lineage>
</organism>
<comment type="subunit">
    <text evidence="5">Homodimer.</text>
</comment>
<dbReference type="InterPro" id="IPR005066">
    <property type="entry name" value="MoCF_OxRdtse_dimer"/>
</dbReference>
<comment type="cofactor">
    <cofactor evidence="1">
        <name>heme</name>
        <dbReference type="ChEBI" id="CHEBI:30413"/>
    </cofactor>
</comment>
<dbReference type="GO" id="GO:0042128">
    <property type="term" value="P:nitrate assimilation"/>
    <property type="evidence" value="ECO:0007669"/>
    <property type="project" value="UniProtKB-KW"/>
</dbReference>
<name>A0A167P4C6_9HYPO</name>
<dbReference type="CDD" id="cd06183">
    <property type="entry name" value="cyt_b5_reduct_like"/>
    <property type="match status" value="1"/>
</dbReference>
<comment type="cofactor">
    <cofactor evidence="2">
        <name>FAD</name>
        <dbReference type="ChEBI" id="CHEBI:57692"/>
    </cofactor>
</comment>
<dbReference type="InterPro" id="IPR014756">
    <property type="entry name" value="Ig_E-set"/>
</dbReference>
<dbReference type="Gene3D" id="2.60.40.650">
    <property type="match status" value="1"/>
</dbReference>
<dbReference type="STRING" id="1081102.A0A167P4C6"/>
<sequence length="873" mass="96668">MSAATTTTNKIIPSETTTSNVASNLDSHIAFKNNIPDVPLAPSRSPVSEVLDKDKCTPDKHVTRDSRLIRLTGVHPFNAEAPLTALYREGFITSVDLFYVRNHGPVPQVFDDEVWSWKLSIGGLVENPFTITLRQLVDEFEQITLPVTLVCAGNRRKEQNTVRKSKGFSWGSAGLSTGLFTGTLMANVLRKAKPLQGAKYVCMEGIDRLPNGHYGTSLKLNWAMDPNRGILLAHGMNGAPLRDDHGRPLRAVVPGQIGARSVKWLRRVVVTAAPSDNWYHYYDNRVLPTMVTPEQSAAEPAWWHDERYAIYDLNVNSAVAYPQHGEVLDLTSLIQEYAIQGYAYSGGGRRVTRVEVSLDSGKTWQLADVRYPEDRYRDVDAQLYGGRLDVSTRETCFCWSFWSFRVSVSTLQDADSILVRAMDEAMMCQPRDMYWSVLGMMNNPWFRVAIVKAGDQLCFEHPTSLTPGNPGWMEKAKSTGADLLNGRWGEEPSSSAYQLPTPPPEEEIRMTNPAMDRVFTIEEVRQQSSQARPLFIVNGEVYDGTGYLNDHPGGPQSILAVAASDASEEFLAIHSENAKRMMQTYHVGKLDAAGWQTLRNRDEAEPSLSPSRAVFLDPHYWAKAILCQITAASSDTKVFTFKLDHSDQEVGLPVGQHLLLRVTSPDKEGDTIIRAYTPISDNTHRGTLTLLVKLYLPTSTDPGGRMTTALSNITMGTSLEFKGPVGRFVYNGPGAVSIGGSRRLVSSFVMICGGSGITPIFQVFRAIATNCHDNTLCTVLNSNRREEDILCRQELDNLVLSCKAHTCKVIHTLTSPPADWTGLRGRISKDLLQREAAPAGDRLALVCGPPAMEKFVHEALQNLGWVQESIIIL</sequence>
<dbReference type="PANTHER" id="PTHR19372">
    <property type="entry name" value="SULFITE REDUCTASE"/>
    <property type="match status" value="1"/>
</dbReference>
<dbReference type="InterPro" id="IPR018506">
    <property type="entry name" value="Cyt_B5_heme-BS"/>
</dbReference>
<dbReference type="SUPFAM" id="SSF55856">
    <property type="entry name" value="Cytochrome b5-like heme/steroid binding domain"/>
    <property type="match status" value="1"/>
</dbReference>
<dbReference type="Gene3D" id="2.40.30.10">
    <property type="entry name" value="Translation factors"/>
    <property type="match status" value="1"/>
</dbReference>
<dbReference type="GO" id="GO:0043546">
    <property type="term" value="F:molybdopterin cofactor binding"/>
    <property type="evidence" value="ECO:0007669"/>
    <property type="project" value="InterPro"/>
</dbReference>
<evidence type="ECO:0000256" key="5">
    <source>
        <dbReference type="ARBA" id="ARBA00011738"/>
    </source>
</evidence>
<evidence type="ECO:0000256" key="18">
    <source>
        <dbReference type="PIRSR" id="PIRSR000233-1"/>
    </source>
</evidence>
<dbReference type="InterPro" id="IPR001433">
    <property type="entry name" value="OxRdtase_FAD/NAD-bd"/>
</dbReference>
<dbReference type="Gene3D" id="3.10.120.10">
    <property type="entry name" value="Cytochrome b5-like heme/steroid binding domain"/>
    <property type="match status" value="1"/>
</dbReference>
<evidence type="ECO:0000256" key="16">
    <source>
        <dbReference type="ARBA" id="ARBA00049155"/>
    </source>
</evidence>
<feature type="domain" description="Cytochrome b5 heme-binding" evidence="19">
    <location>
        <begin position="516"/>
        <end position="591"/>
    </location>
</feature>
<evidence type="ECO:0000256" key="12">
    <source>
        <dbReference type="ARBA" id="ARBA00023002"/>
    </source>
</evidence>
<evidence type="ECO:0000256" key="1">
    <source>
        <dbReference type="ARBA" id="ARBA00001971"/>
    </source>
</evidence>
<evidence type="ECO:0000256" key="8">
    <source>
        <dbReference type="ARBA" id="ARBA00022630"/>
    </source>
</evidence>
<dbReference type="GO" id="GO:0020037">
    <property type="term" value="F:heme binding"/>
    <property type="evidence" value="ECO:0007669"/>
    <property type="project" value="InterPro"/>
</dbReference>
<keyword evidence="8" id="KW-0285">Flavoprotein</keyword>
<gene>
    <name evidence="21" type="ORF">SPI_07885</name>
</gene>
<dbReference type="InterPro" id="IPR017938">
    <property type="entry name" value="Riboflavin_synthase-like_b-brl"/>
</dbReference>
<dbReference type="GO" id="GO:0008482">
    <property type="term" value="F:sulfite oxidase activity"/>
    <property type="evidence" value="ECO:0007669"/>
    <property type="project" value="TreeGrafter"/>
</dbReference>
<dbReference type="GO" id="GO:0006809">
    <property type="term" value="P:nitric oxide biosynthetic process"/>
    <property type="evidence" value="ECO:0007669"/>
    <property type="project" value="InterPro"/>
</dbReference>
<dbReference type="SUPFAM" id="SSF52343">
    <property type="entry name" value="Ferredoxin reductase-like, C-terminal NADP-linked domain"/>
    <property type="match status" value="1"/>
</dbReference>
<evidence type="ECO:0000256" key="15">
    <source>
        <dbReference type="ARBA" id="ARBA00023157"/>
    </source>
</evidence>
<comment type="cofactor">
    <cofactor evidence="18">
        <name>Mo-molybdopterin</name>
        <dbReference type="ChEBI" id="CHEBI:71302"/>
    </cofactor>
    <text evidence="18">Binds 1 Mo-molybdopterin (Mo-MPT) cofactor per subunit.</text>
</comment>
<dbReference type="InterPro" id="IPR001709">
    <property type="entry name" value="Flavoprot_Pyr_Nucl_cyt_Rdtase"/>
</dbReference>
<accession>A0A167P4C6</accession>
<keyword evidence="13" id="KW-0408">Iron</keyword>
<dbReference type="SUPFAM" id="SSF63380">
    <property type="entry name" value="Riboflavin synthase domain-like"/>
    <property type="match status" value="1"/>
</dbReference>
<keyword evidence="6 18" id="KW-0500">Molybdenum</keyword>
<evidence type="ECO:0000313" key="21">
    <source>
        <dbReference type="EMBL" id="OAA56274.1"/>
    </source>
</evidence>
<dbReference type="PROSITE" id="PS00559">
    <property type="entry name" value="MOLYBDOPTERIN_EUK"/>
    <property type="match status" value="1"/>
</dbReference>
<comment type="similarity">
    <text evidence="4 17">Belongs to the nitrate reductase family.</text>
</comment>
<evidence type="ECO:0000256" key="9">
    <source>
        <dbReference type="ARBA" id="ARBA00022723"/>
    </source>
</evidence>
<comment type="catalytic activity">
    <reaction evidence="16">
        <text>nitrite + NADP(+) + H2O = nitrate + NADPH + H(+)</text>
        <dbReference type="Rhea" id="RHEA:19061"/>
        <dbReference type="ChEBI" id="CHEBI:15377"/>
        <dbReference type="ChEBI" id="CHEBI:15378"/>
        <dbReference type="ChEBI" id="CHEBI:16301"/>
        <dbReference type="ChEBI" id="CHEBI:17632"/>
        <dbReference type="ChEBI" id="CHEBI:57783"/>
        <dbReference type="ChEBI" id="CHEBI:58349"/>
        <dbReference type="EC" id="1.7.1.3"/>
    </reaction>
</comment>
<dbReference type="SUPFAM" id="SSF81296">
    <property type="entry name" value="E set domains"/>
    <property type="match status" value="1"/>
</dbReference>
<dbReference type="Pfam" id="PF00173">
    <property type="entry name" value="Cyt-b5"/>
    <property type="match status" value="1"/>
</dbReference>
<evidence type="ECO:0000256" key="2">
    <source>
        <dbReference type="ARBA" id="ARBA00001974"/>
    </source>
</evidence>
<evidence type="ECO:0000256" key="6">
    <source>
        <dbReference type="ARBA" id="ARBA00022505"/>
    </source>
</evidence>
<dbReference type="InterPro" id="IPR036400">
    <property type="entry name" value="Cyt_B5-like_heme/steroid_sf"/>
</dbReference>
<dbReference type="Gene3D" id="3.40.50.80">
    <property type="entry name" value="Nucleotide-binding domain of ferredoxin-NADP reductase (FNR) module"/>
    <property type="match status" value="1"/>
</dbReference>
<keyword evidence="22" id="KW-1185">Reference proteome</keyword>
<evidence type="ECO:0000256" key="7">
    <source>
        <dbReference type="ARBA" id="ARBA00022617"/>
    </source>
</evidence>
<reference evidence="21 22" key="1">
    <citation type="journal article" date="2016" name="Genome Biol. Evol.">
        <title>Divergent and convergent evolution of fungal pathogenicity.</title>
        <authorList>
            <person name="Shang Y."/>
            <person name="Xiao G."/>
            <person name="Zheng P."/>
            <person name="Cen K."/>
            <person name="Zhan S."/>
            <person name="Wang C."/>
        </authorList>
    </citation>
    <scope>NUCLEOTIDE SEQUENCE [LARGE SCALE GENOMIC DNA]</scope>
    <source>
        <strain evidence="21 22">RCEF 264</strain>
    </source>
</reference>
<keyword evidence="14 17" id="KW-0534">Nitrate assimilation</keyword>